<dbReference type="Pfam" id="PF12679">
    <property type="entry name" value="ABC2_membrane_2"/>
    <property type="match status" value="1"/>
</dbReference>
<comment type="caution">
    <text evidence="2">The sequence shown here is derived from an EMBL/GenBank/DDBJ whole genome shotgun (WGS) entry which is preliminary data.</text>
</comment>
<reference evidence="2 3" key="1">
    <citation type="submission" date="2015-11" db="EMBL/GenBank/DDBJ databases">
        <title>Butyribacter intestini gen. nov., sp. nov., a butyric acid-producing bacterium of the family Lachnospiraceae isolated from the human faeces.</title>
        <authorList>
            <person name="Zou Y."/>
            <person name="Xue W."/>
            <person name="Luo G."/>
            <person name="Lv M."/>
        </authorList>
    </citation>
    <scope>NUCLEOTIDE SEQUENCE [LARGE SCALE GENOMIC DNA]</scope>
    <source>
        <strain evidence="2 3">ACET-33324</strain>
    </source>
</reference>
<feature type="transmembrane region" description="Helical" evidence="1">
    <location>
        <begin position="119"/>
        <end position="139"/>
    </location>
</feature>
<dbReference type="GO" id="GO:0005886">
    <property type="term" value="C:plasma membrane"/>
    <property type="evidence" value="ECO:0007669"/>
    <property type="project" value="UniProtKB-SubCell"/>
</dbReference>
<name>A0A0V8QCW0_9FIRM</name>
<dbReference type="RefSeq" id="WP_058353325.1">
    <property type="nucleotide sequence ID" value="NZ_CABMMD010000173.1"/>
</dbReference>
<dbReference type="GO" id="GO:0140359">
    <property type="term" value="F:ABC-type transporter activity"/>
    <property type="evidence" value="ECO:0007669"/>
    <property type="project" value="InterPro"/>
</dbReference>
<organism evidence="2 3">
    <name type="scientific">Acetivibrio ethanolgignens</name>
    <dbReference type="NCBI Taxonomy" id="290052"/>
    <lineage>
        <taxon>Bacteria</taxon>
        <taxon>Bacillati</taxon>
        <taxon>Bacillota</taxon>
        <taxon>Clostridia</taxon>
        <taxon>Eubacteriales</taxon>
        <taxon>Oscillospiraceae</taxon>
        <taxon>Acetivibrio</taxon>
    </lineage>
</organism>
<dbReference type="PANTHER" id="PTHR43471">
    <property type="entry name" value="ABC TRANSPORTER PERMEASE"/>
    <property type="match status" value="1"/>
</dbReference>
<proteinExistence type="predicted"/>
<sequence length="296" mass="32887">MKVKINPVYKKELKISVRSIRLSLTMLAYNTLLAMIGLLAFYFNFEASGYRSINYSGMLIVYTLIAVLEFALILFVVPAFTANAIAGEREKQTLEILLTTTLKPEQIIIGKLMSSISTIILLIFSSFPIMAIVFAVGGVRFIDLLRFMVFACITAVFIGSIGILFSTLFKKTVPATVFTYGAVLVLTLGTLAVLFVIYLLVQQSYETQYYNNGAIGSYNPPKLENLSLLLLINPAVTMVSMITKQYGSREVLVEFLNTFGGVHEAVSAYWDYISIGIQLLLSGIFLKIAAWKLRVK</sequence>
<evidence type="ECO:0000313" key="2">
    <source>
        <dbReference type="EMBL" id="KSV58431.1"/>
    </source>
</evidence>
<dbReference type="Proteomes" id="UP000054874">
    <property type="component" value="Unassembled WGS sequence"/>
</dbReference>
<feature type="transmembrane region" description="Helical" evidence="1">
    <location>
        <begin position="20"/>
        <end position="43"/>
    </location>
</feature>
<keyword evidence="3" id="KW-1185">Reference proteome</keyword>
<dbReference type="STRING" id="290052.ASU35_13005"/>
<dbReference type="PANTHER" id="PTHR43471:SF12">
    <property type="entry name" value="HYPOTHETICAL MEMBRANE PROTEIN, CONSERVED"/>
    <property type="match status" value="1"/>
</dbReference>
<gene>
    <name evidence="2" type="ORF">ASU35_13005</name>
</gene>
<keyword evidence="1" id="KW-0472">Membrane</keyword>
<protein>
    <recommendedName>
        <fullName evidence="4">ABC transporter permease</fullName>
    </recommendedName>
</protein>
<feature type="transmembrane region" description="Helical" evidence="1">
    <location>
        <begin position="145"/>
        <end position="165"/>
    </location>
</feature>
<evidence type="ECO:0008006" key="4">
    <source>
        <dbReference type="Google" id="ProtNLM"/>
    </source>
</evidence>
<feature type="transmembrane region" description="Helical" evidence="1">
    <location>
        <begin position="55"/>
        <end position="81"/>
    </location>
</feature>
<evidence type="ECO:0000256" key="1">
    <source>
        <dbReference type="SAM" id="Phobius"/>
    </source>
</evidence>
<keyword evidence="1" id="KW-1133">Transmembrane helix</keyword>
<keyword evidence="1" id="KW-0812">Transmembrane</keyword>
<feature type="transmembrane region" description="Helical" evidence="1">
    <location>
        <begin position="269"/>
        <end position="290"/>
    </location>
</feature>
<accession>A0A0V8QCW0</accession>
<evidence type="ECO:0000313" key="3">
    <source>
        <dbReference type="Proteomes" id="UP000054874"/>
    </source>
</evidence>
<dbReference type="EMBL" id="LNAM01000173">
    <property type="protein sequence ID" value="KSV58431.1"/>
    <property type="molecule type" value="Genomic_DNA"/>
</dbReference>
<feature type="transmembrane region" description="Helical" evidence="1">
    <location>
        <begin position="177"/>
        <end position="201"/>
    </location>
</feature>
<dbReference type="AlphaFoldDB" id="A0A0V8QCW0"/>